<dbReference type="AlphaFoldDB" id="X0TA37"/>
<proteinExistence type="predicted"/>
<gene>
    <name evidence="2" type="ORF">S01H1_29466</name>
</gene>
<accession>X0TA37</accession>
<dbReference type="CDD" id="cd02440">
    <property type="entry name" value="AdoMet_MTases"/>
    <property type="match status" value="1"/>
</dbReference>
<name>X0TA37_9ZZZZ</name>
<dbReference type="SUPFAM" id="SSF53335">
    <property type="entry name" value="S-adenosyl-L-methionine-dependent methyltransferases"/>
    <property type="match status" value="1"/>
</dbReference>
<feature type="domain" description="Methyltransferase type 11" evidence="1">
    <location>
        <begin position="167"/>
        <end position="255"/>
    </location>
</feature>
<evidence type="ECO:0000259" key="1">
    <source>
        <dbReference type="Pfam" id="PF08241"/>
    </source>
</evidence>
<evidence type="ECO:0000313" key="2">
    <source>
        <dbReference type="EMBL" id="GAF90378.1"/>
    </source>
</evidence>
<reference evidence="2" key="1">
    <citation type="journal article" date="2014" name="Front. Microbiol.">
        <title>High frequency of phylogenetically diverse reductive dehalogenase-homologous genes in deep subseafloor sedimentary metagenomes.</title>
        <authorList>
            <person name="Kawai M."/>
            <person name="Futagami T."/>
            <person name="Toyoda A."/>
            <person name="Takaki Y."/>
            <person name="Nishi S."/>
            <person name="Hori S."/>
            <person name="Arai W."/>
            <person name="Tsubouchi T."/>
            <person name="Morono Y."/>
            <person name="Uchiyama I."/>
            <person name="Ito T."/>
            <person name="Fujiyama A."/>
            <person name="Inagaki F."/>
            <person name="Takami H."/>
        </authorList>
    </citation>
    <scope>NUCLEOTIDE SEQUENCE</scope>
    <source>
        <strain evidence="2">Expedition CK06-06</strain>
    </source>
</reference>
<dbReference type="EMBL" id="BARS01018068">
    <property type="protein sequence ID" value="GAF90378.1"/>
    <property type="molecule type" value="Genomic_DNA"/>
</dbReference>
<dbReference type="InterPro" id="IPR029063">
    <property type="entry name" value="SAM-dependent_MTases_sf"/>
</dbReference>
<sequence>MRAGRQADQLFKYYVLMTLNKVGIFEYLQEPCTYGQILSKFNFIDSDYTREILSTLVHDKEKILLEENGEYQINQHYQLPSLNDIILKTDKRIRGFILLAEGMARSILPRLRNEPLGLSASFEKDGRQLLAKFDRVLGNSIYSSMRSAAFAYLKRQDKTWLRGKDLLDIGCGSGRETAEIWLKFDGDIQITAIDPISSMLELAEKNFELIIREINPLHAPLTDSNRPTFKNASATRLPFDDNSFDAAFWLYVLHWT</sequence>
<dbReference type="Pfam" id="PF08241">
    <property type="entry name" value="Methyltransf_11"/>
    <property type="match status" value="1"/>
</dbReference>
<dbReference type="Gene3D" id="3.40.50.150">
    <property type="entry name" value="Vaccinia Virus protein VP39"/>
    <property type="match status" value="1"/>
</dbReference>
<organism evidence="2">
    <name type="scientific">marine sediment metagenome</name>
    <dbReference type="NCBI Taxonomy" id="412755"/>
    <lineage>
        <taxon>unclassified sequences</taxon>
        <taxon>metagenomes</taxon>
        <taxon>ecological metagenomes</taxon>
    </lineage>
</organism>
<dbReference type="GO" id="GO:0008757">
    <property type="term" value="F:S-adenosylmethionine-dependent methyltransferase activity"/>
    <property type="evidence" value="ECO:0007669"/>
    <property type="project" value="InterPro"/>
</dbReference>
<dbReference type="InterPro" id="IPR013216">
    <property type="entry name" value="Methyltransf_11"/>
</dbReference>
<protein>
    <recommendedName>
        <fullName evidence="1">Methyltransferase type 11 domain-containing protein</fullName>
    </recommendedName>
</protein>
<comment type="caution">
    <text evidence="2">The sequence shown here is derived from an EMBL/GenBank/DDBJ whole genome shotgun (WGS) entry which is preliminary data.</text>
</comment>
<feature type="non-terminal residue" evidence="2">
    <location>
        <position position="256"/>
    </location>
</feature>